<dbReference type="GO" id="GO:0061631">
    <property type="term" value="F:ubiquitin conjugating enzyme activity"/>
    <property type="evidence" value="ECO:0007669"/>
    <property type="project" value="UniProtKB-EC"/>
</dbReference>
<gene>
    <name evidence="9" type="ORF">EmuJ_000834100</name>
</gene>
<dbReference type="Pfam" id="PF00179">
    <property type="entry name" value="UQ_con"/>
    <property type="match status" value="1"/>
</dbReference>
<comment type="similarity">
    <text evidence="7">Belongs to the ubiquitin-conjugating enzyme family.</text>
</comment>
<keyword evidence="5 7" id="KW-0067">ATP-binding</keyword>
<dbReference type="InterPro" id="IPR016135">
    <property type="entry name" value="UBQ-conjugating_enzyme/RWD"/>
</dbReference>
<dbReference type="GO" id="GO:0005524">
    <property type="term" value="F:ATP binding"/>
    <property type="evidence" value="ECO:0007669"/>
    <property type="project" value="UniProtKB-UniRule"/>
</dbReference>
<dbReference type="InterPro" id="IPR050113">
    <property type="entry name" value="Ub_conjugating_enzyme"/>
</dbReference>
<keyword evidence="10" id="KW-1185">Reference proteome</keyword>
<evidence type="ECO:0000256" key="7">
    <source>
        <dbReference type="RuleBase" id="RU362109"/>
    </source>
</evidence>
<evidence type="ECO:0000256" key="3">
    <source>
        <dbReference type="ARBA" id="ARBA00022741"/>
    </source>
</evidence>
<evidence type="ECO:0000313" key="9">
    <source>
        <dbReference type="EMBL" id="CDS40746.1"/>
    </source>
</evidence>
<dbReference type="PROSITE" id="PS00183">
    <property type="entry name" value="UBC_1"/>
    <property type="match status" value="1"/>
</dbReference>
<dbReference type="Gene3D" id="3.10.110.10">
    <property type="entry name" value="Ubiquitin Conjugating Enzyme"/>
    <property type="match status" value="1"/>
</dbReference>
<keyword evidence="3 7" id="KW-0547">Nucleotide-binding</keyword>
<dbReference type="eggNOG" id="KOG0419">
    <property type="taxonomic scope" value="Eukaryota"/>
</dbReference>
<dbReference type="InterPro" id="IPR023313">
    <property type="entry name" value="UBQ-conjugating_AS"/>
</dbReference>
<evidence type="ECO:0000256" key="6">
    <source>
        <dbReference type="PROSITE-ProRule" id="PRU10133"/>
    </source>
</evidence>
<dbReference type="EMBL" id="LN902841">
    <property type="protein sequence ID" value="CDS40746.1"/>
    <property type="molecule type" value="Genomic_DNA"/>
</dbReference>
<protein>
    <recommendedName>
        <fullName evidence="1">E2 ubiquitin-conjugating enzyme</fullName>
        <ecNumber evidence="1">2.3.2.23</ecNumber>
    </recommendedName>
</protein>
<feature type="domain" description="UBC core" evidence="8">
    <location>
        <begin position="4"/>
        <end position="149"/>
    </location>
</feature>
<sequence length="153" mass="17266">MSTPAQRRLLRDLKRLQNDPPPGICGSPTDNVMVWNAVIFGPEETAFEDGTFKLKLEFTEEYPNKAPRVVFLSKMFHPNVYADGSICLDILSNAWSPTYDVLAILTSIQSLLDEPNPNSPANSVAAQLYVENRREYEKRVRACVEDSWDDTDA</sequence>
<reference evidence="9" key="2">
    <citation type="submission" date="2015-11" db="EMBL/GenBank/DDBJ databases">
        <authorList>
            <person name="Zhang Y."/>
            <person name="Guo Z."/>
        </authorList>
    </citation>
    <scope>NUCLEOTIDE SEQUENCE</scope>
</reference>
<proteinExistence type="inferred from homology"/>
<dbReference type="CDD" id="cd23790">
    <property type="entry name" value="UBCc_UBE2A_2B"/>
    <property type="match status" value="1"/>
</dbReference>
<dbReference type="EC" id="2.3.2.23" evidence="1"/>
<dbReference type="OMA" id="DHKSQYI"/>
<evidence type="ECO:0000256" key="1">
    <source>
        <dbReference type="ARBA" id="ARBA00012486"/>
    </source>
</evidence>
<evidence type="ECO:0000259" key="8">
    <source>
        <dbReference type="PROSITE" id="PS50127"/>
    </source>
</evidence>
<keyword evidence="4 7" id="KW-0833">Ubl conjugation pathway</keyword>
<dbReference type="Proteomes" id="UP000017246">
    <property type="component" value="Unassembled WGS sequence"/>
</dbReference>
<evidence type="ECO:0000256" key="2">
    <source>
        <dbReference type="ARBA" id="ARBA00022679"/>
    </source>
</evidence>
<dbReference type="GO" id="GO:0006281">
    <property type="term" value="P:DNA repair"/>
    <property type="evidence" value="ECO:0007669"/>
    <property type="project" value="UniProtKB-ARBA"/>
</dbReference>
<evidence type="ECO:0000313" key="10">
    <source>
        <dbReference type="Proteomes" id="UP000017246"/>
    </source>
</evidence>
<organism evidence="9 10">
    <name type="scientific">Echinococcus multilocularis</name>
    <name type="common">Fox tapeworm</name>
    <dbReference type="NCBI Taxonomy" id="6211"/>
    <lineage>
        <taxon>Eukaryota</taxon>
        <taxon>Metazoa</taxon>
        <taxon>Spiralia</taxon>
        <taxon>Lophotrochozoa</taxon>
        <taxon>Platyhelminthes</taxon>
        <taxon>Cestoda</taxon>
        <taxon>Eucestoda</taxon>
        <taxon>Cyclophyllidea</taxon>
        <taxon>Taeniidae</taxon>
        <taxon>Echinococcus</taxon>
    </lineage>
</organism>
<dbReference type="SUPFAM" id="SSF54495">
    <property type="entry name" value="UBC-like"/>
    <property type="match status" value="1"/>
</dbReference>
<dbReference type="InterPro" id="IPR000608">
    <property type="entry name" value="UBC"/>
</dbReference>
<name>A0A068YEG3_ECHMU</name>
<dbReference type="PROSITE" id="PS50127">
    <property type="entry name" value="UBC_2"/>
    <property type="match status" value="1"/>
</dbReference>
<dbReference type="STRING" id="6211.A0A068YEG3"/>
<dbReference type="PANTHER" id="PTHR24067">
    <property type="entry name" value="UBIQUITIN-CONJUGATING ENZYME E2"/>
    <property type="match status" value="1"/>
</dbReference>
<accession>A0A068YEG3</accession>
<evidence type="ECO:0000256" key="5">
    <source>
        <dbReference type="ARBA" id="ARBA00022840"/>
    </source>
</evidence>
<reference evidence="9" key="1">
    <citation type="journal article" date="2013" name="Nature">
        <title>The genomes of four tapeworm species reveal adaptations to parasitism.</title>
        <authorList>
            <person name="Tsai I.J."/>
            <person name="Zarowiecki M."/>
            <person name="Holroyd N."/>
            <person name="Garciarrubio A."/>
            <person name="Sanchez-Flores A."/>
            <person name="Brooks K.L."/>
            <person name="Tracey A."/>
            <person name="Bobes R.J."/>
            <person name="Fragoso G."/>
            <person name="Sciutto E."/>
            <person name="Aslett M."/>
            <person name="Beasley H."/>
            <person name="Bennett H.M."/>
            <person name="Cai J."/>
            <person name="Camicia F."/>
            <person name="Clark R."/>
            <person name="Cucher M."/>
            <person name="De Silva N."/>
            <person name="Day T.A."/>
            <person name="Deplazes P."/>
            <person name="Estrada K."/>
            <person name="Fernandez C."/>
            <person name="Holland P.W."/>
            <person name="Hou J."/>
            <person name="Hu S."/>
            <person name="Huckvale T."/>
            <person name="Hung S.S."/>
            <person name="Kamenetzky L."/>
            <person name="Keane J.A."/>
            <person name="Kiss F."/>
            <person name="Koziol U."/>
            <person name="Lambert O."/>
            <person name="Liu K."/>
            <person name="Luo X."/>
            <person name="Luo Y."/>
            <person name="Macchiaroli N."/>
            <person name="Nichol S."/>
            <person name="Paps J."/>
            <person name="Parkinson J."/>
            <person name="Pouchkina-Stantcheva N."/>
            <person name="Riddiford N."/>
            <person name="Rosenzvit M."/>
            <person name="Salinas G."/>
            <person name="Wasmuth J.D."/>
            <person name="Zamanian M."/>
            <person name="Zheng Y."/>
            <person name="Cai X."/>
            <person name="Soberon X."/>
            <person name="Olson P.D."/>
            <person name="Laclette J.P."/>
            <person name="Brehm K."/>
            <person name="Berriman M."/>
            <person name="Garciarrubio A."/>
            <person name="Bobes R.J."/>
            <person name="Fragoso G."/>
            <person name="Sanchez-Flores A."/>
            <person name="Estrada K."/>
            <person name="Cevallos M.A."/>
            <person name="Morett E."/>
            <person name="Gonzalez V."/>
            <person name="Portillo T."/>
            <person name="Ochoa-Leyva A."/>
            <person name="Jose M.V."/>
            <person name="Sciutto E."/>
            <person name="Landa A."/>
            <person name="Jimenez L."/>
            <person name="Valdes V."/>
            <person name="Carrero J.C."/>
            <person name="Larralde C."/>
            <person name="Morales-Montor J."/>
            <person name="Limon-Lason J."/>
            <person name="Soberon X."/>
            <person name="Laclette J.P."/>
        </authorList>
    </citation>
    <scope>NUCLEOTIDE SEQUENCE [LARGE SCALE GENOMIC DNA]</scope>
</reference>
<dbReference type="OrthoDB" id="9984419at2759"/>
<keyword evidence="2" id="KW-0808">Transferase</keyword>
<dbReference type="SMART" id="SM00212">
    <property type="entry name" value="UBCc"/>
    <property type="match status" value="1"/>
</dbReference>
<dbReference type="AlphaFoldDB" id="A0A068YEG3"/>
<feature type="active site" description="Glycyl thioester intermediate" evidence="6">
    <location>
        <position position="87"/>
    </location>
</feature>
<evidence type="ECO:0000256" key="4">
    <source>
        <dbReference type="ARBA" id="ARBA00022786"/>
    </source>
</evidence>
<dbReference type="FunFam" id="3.10.110.10:FF:000004">
    <property type="entry name" value="Ubiquitin-conjugating enzyme E2 A"/>
    <property type="match status" value="1"/>
</dbReference>